<keyword evidence="3" id="KW-0804">Transcription</keyword>
<dbReference type="SMART" id="SM00347">
    <property type="entry name" value="HTH_MARR"/>
    <property type="match status" value="1"/>
</dbReference>
<gene>
    <name evidence="5" type="ORF">H7B67_12810</name>
</gene>
<reference evidence="5 6" key="1">
    <citation type="submission" date="2020-08" db="EMBL/GenBank/DDBJ databases">
        <title>Cohnella phylogeny.</title>
        <authorList>
            <person name="Dunlap C."/>
        </authorList>
    </citation>
    <scope>NUCLEOTIDE SEQUENCE [LARGE SCALE GENOMIC DNA]</scope>
    <source>
        <strain evidence="5 6">DSM 25241</strain>
    </source>
</reference>
<feature type="domain" description="HTH marR-type" evidence="4">
    <location>
        <begin position="7"/>
        <end position="139"/>
    </location>
</feature>
<sequence length="143" mass="16449">MTNRIPPDTLGYLLSRTYYAYKKAATKAVASYDITPEQYGILHRLSYREAISQKELAELHARDQTAVGKIIDKLERKKLVIRNTDPRDRRAVLLYLTEEGKQLIHRLNAVMQETESQAVAGLADSEVERFLDTMNAIFRNVHE</sequence>
<keyword evidence="1" id="KW-0805">Transcription regulation</keyword>
<comment type="caution">
    <text evidence="5">The sequence shown here is derived from an EMBL/GenBank/DDBJ whole genome shotgun (WGS) entry which is preliminary data.</text>
</comment>
<dbReference type="Pfam" id="PF01047">
    <property type="entry name" value="MarR"/>
    <property type="match status" value="1"/>
</dbReference>
<dbReference type="GO" id="GO:0003700">
    <property type="term" value="F:DNA-binding transcription factor activity"/>
    <property type="evidence" value="ECO:0007669"/>
    <property type="project" value="InterPro"/>
</dbReference>
<dbReference type="GO" id="GO:0003677">
    <property type="term" value="F:DNA binding"/>
    <property type="evidence" value="ECO:0007669"/>
    <property type="project" value="UniProtKB-KW"/>
</dbReference>
<proteinExistence type="predicted"/>
<keyword evidence="2" id="KW-0238">DNA-binding</keyword>
<keyword evidence="6" id="KW-1185">Reference proteome</keyword>
<dbReference type="InterPro" id="IPR036390">
    <property type="entry name" value="WH_DNA-bd_sf"/>
</dbReference>
<protein>
    <submittedName>
        <fullName evidence="5">MarR family transcriptional regulator</fullName>
    </submittedName>
</protein>
<dbReference type="Gene3D" id="1.10.10.10">
    <property type="entry name" value="Winged helix-like DNA-binding domain superfamily/Winged helix DNA-binding domain"/>
    <property type="match status" value="1"/>
</dbReference>
<dbReference type="Proteomes" id="UP000535838">
    <property type="component" value="Unassembled WGS sequence"/>
</dbReference>
<dbReference type="PRINTS" id="PR00598">
    <property type="entry name" value="HTHMARR"/>
</dbReference>
<dbReference type="GO" id="GO:0006950">
    <property type="term" value="P:response to stress"/>
    <property type="evidence" value="ECO:0007669"/>
    <property type="project" value="TreeGrafter"/>
</dbReference>
<name>A0A841SSS7_9BACL</name>
<organism evidence="5 6">
    <name type="scientific">Cohnella thailandensis</name>
    <dbReference type="NCBI Taxonomy" id="557557"/>
    <lineage>
        <taxon>Bacteria</taxon>
        <taxon>Bacillati</taxon>
        <taxon>Bacillota</taxon>
        <taxon>Bacilli</taxon>
        <taxon>Bacillales</taxon>
        <taxon>Paenibacillaceae</taxon>
        <taxon>Cohnella</taxon>
    </lineage>
</organism>
<dbReference type="EMBL" id="JACJVQ010000008">
    <property type="protein sequence ID" value="MBB6634994.1"/>
    <property type="molecule type" value="Genomic_DNA"/>
</dbReference>
<dbReference type="InterPro" id="IPR039422">
    <property type="entry name" value="MarR/SlyA-like"/>
</dbReference>
<dbReference type="PANTHER" id="PTHR33164">
    <property type="entry name" value="TRANSCRIPTIONAL REGULATOR, MARR FAMILY"/>
    <property type="match status" value="1"/>
</dbReference>
<dbReference type="PANTHER" id="PTHR33164:SF64">
    <property type="entry name" value="TRANSCRIPTIONAL REGULATOR SLYA"/>
    <property type="match status" value="1"/>
</dbReference>
<dbReference type="AlphaFoldDB" id="A0A841SSS7"/>
<dbReference type="InterPro" id="IPR036388">
    <property type="entry name" value="WH-like_DNA-bd_sf"/>
</dbReference>
<evidence type="ECO:0000259" key="4">
    <source>
        <dbReference type="PROSITE" id="PS50995"/>
    </source>
</evidence>
<evidence type="ECO:0000313" key="5">
    <source>
        <dbReference type="EMBL" id="MBB6634994.1"/>
    </source>
</evidence>
<dbReference type="SUPFAM" id="SSF46785">
    <property type="entry name" value="Winged helix' DNA-binding domain"/>
    <property type="match status" value="1"/>
</dbReference>
<dbReference type="InterPro" id="IPR000835">
    <property type="entry name" value="HTH_MarR-typ"/>
</dbReference>
<dbReference type="PROSITE" id="PS50995">
    <property type="entry name" value="HTH_MARR_2"/>
    <property type="match status" value="1"/>
</dbReference>
<evidence type="ECO:0000256" key="2">
    <source>
        <dbReference type="ARBA" id="ARBA00023125"/>
    </source>
</evidence>
<dbReference type="RefSeq" id="WP_185120211.1">
    <property type="nucleotide sequence ID" value="NZ_JACJVQ010000008.1"/>
</dbReference>
<accession>A0A841SSS7</accession>
<evidence type="ECO:0000313" key="6">
    <source>
        <dbReference type="Proteomes" id="UP000535838"/>
    </source>
</evidence>
<evidence type="ECO:0000256" key="1">
    <source>
        <dbReference type="ARBA" id="ARBA00023015"/>
    </source>
</evidence>
<evidence type="ECO:0000256" key="3">
    <source>
        <dbReference type="ARBA" id="ARBA00023163"/>
    </source>
</evidence>